<sequence>MVFCKCQECKALNIVAGGREVSTVTKWRHNKKENEWHTYLDNFDSMFSINDPLTNQENELELVQNQYQKQDIFQREIVNQNESEDLGVDSSYEKYNELSPNNDSPIHPADDISLRDNESDNSEPSLDDSIYSADISLEDYDSEYLDITPDSSQNSNDDDDLEESQNSNDDNDDLEESLSDMSIDDDVIDDSNETVSELSESMILALRLLDLKCKHNFTNNAFTDILNLIGGGLGEGSTLYLAKQRPIIDELKVLQGVYSEESRHVYFPCSMPRTSDITDFDPKELPKRTEDNFLNDISKIINETNKKTKASVIKETGWAKFVQAVQKCLQFTLTSNDLDKVQQLLLEFYKHYESDYYQKKEEKLSAMLMSFHYLLHVADSIKDCGPCWVSWQYPMERLCGMLLPLVHSKLHPYVNLANNVMLMEKINYLSYISASKHIIKNNSRKNWPQHKVFSLENYDEELYFSSVIYSLDRRNELQKLIHFYSAILEISKEEIVSSIDNKCIKYGRMRTKDGHYVGSSWIKRDKISRNNYCVAVIISEDKELFGKIIFYLVHKHLGESRMLAYIHWSNKIINDQLDIKYFQGKSSKYGFIDISDIDRCVGFIELNNKIYIFDKENQVVCN</sequence>
<proteinExistence type="predicted"/>
<dbReference type="PANTHER" id="PTHR46579">
    <property type="entry name" value="F5/8 TYPE C DOMAIN-CONTAINING PROTEIN-RELATED"/>
    <property type="match status" value="1"/>
</dbReference>
<feature type="region of interest" description="Disordered" evidence="1">
    <location>
        <begin position="93"/>
        <end position="132"/>
    </location>
</feature>
<accession>A0A915ZH48</accession>
<feature type="compositionally biased region" description="Basic and acidic residues" evidence="1">
    <location>
        <begin position="108"/>
        <end position="118"/>
    </location>
</feature>
<protein>
    <recommendedName>
        <fullName evidence="4">Transposase domain-containing protein</fullName>
    </recommendedName>
</protein>
<reference evidence="2" key="1">
    <citation type="submission" date="2020-05" db="EMBL/GenBank/DDBJ databases">
        <authorList>
            <person name="Rincon C."/>
            <person name="Sanders R I."/>
            <person name="Robbins C."/>
            <person name="Chaturvedi A."/>
        </authorList>
    </citation>
    <scope>NUCLEOTIDE SEQUENCE</scope>
    <source>
        <strain evidence="2">CHB12</strain>
    </source>
</reference>
<evidence type="ECO:0008006" key="4">
    <source>
        <dbReference type="Google" id="ProtNLM"/>
    </source>
</evidence>
<evidence type="ECO:0000313" key="3">
    <source>
        <dbReference type="Proteomes" id="UP000684084"/>
    </source>
</evidence>
<dbReference type="Proteomes" id="UP000684084">
    <property type="component" value="Unassembled WGS sequence"/>
</dbReference>
<comment type="caution">
    <text evidence="2">The sequence shown here is derived from an EMBL/GenBank/DDBJ whole genome shotgun (WGS) entry which is preliminary data.</text>
</comment>
<evidence type="ECO:0000256" key="1">
    <source>
        <dbReference type="SAM" id="MobiDB-lite"/>
    </source>
</evidence>
<dbReference type="PANTHER" id="PTHR46579:SF1">
    <property type="entry name" value="F5_8 TYPE C DOMAIN-CONTAINING PROTEIN"/>
    <property type="match status" value="1"/>
</dbReference>
<dbReference type="EMBL" id="CAGKOT010000035">
    <property type="protein sequence ID" value="CAB5376045.1"/>
    <property type="molecule type" value="Genomic_DNA"/>
</dbReference>
<feature type="region of interest" description="Disordered" evidence="1">
    <location>
        <begin position="145"/>
        <end position="187"/>
    </location>
</feature>
<dbReference type="OrthoDB" id="2420792at2759"/>
<evidence type="ECO:0000313" key="2">
    <source>
        <dbReference type="EMBL" id="CAB5376045.1"/>
    </source>
</evidence>
<gene>
    <name evidence="2" type="ORF">CHRIB12_LOCUS15134</name>
</gene>
<organism evidence="2 3">
    <name type="scientific">Rhizophagus irregularis</name>
    <dbReference type="NCBI Taxonomy" id="588596"/>
    <lineage>
        <taxon>Eukaryota</taxon>
        <taxon>Fungi</taxon>
        <taxon>Fungi incertae sedis</taxon>
        <taxon>Mucoromycota</taxon>
        <taxon>Glomeromycotina</taxon>
        <taxon>Glomeromycetes</taxon>
        <taxon>Glomerales</taxon>
        <taxon>Glomeraceae</taxon>
        <taxon>Rhizophagus</taxon>
    </lineage>
</organism>
<dbReference type="AlphaFoldDB" id="A0A915ZH48"/>
<dbReference type="VEuPathDB" id="FungiDB:RhiirFUN_003964"/>
<name>A0A915ZH48_9GLOM</name>
<feature type="compositionally biased region" description="Acidic residues" evidence="1">
    <location>
        <begin position="156"/>
        <end position="187"/>
    </location>
</feature>